<dbReference type="EMBL" id="LFQU01000039">
    <property type="protein sequence ID" value="KOO67054.1"/>
    <property type="molecule type" value="Genomic_DNA"/>
</dbReference>
<dbReference type="OrthoDB" id="1079314at2"/>
<evidence type="ECO:0000256" key="2">
    <source>
        <dbReference type="SAM" id="MobiDB-lite"/>
    </source>
</evidence>
<accession>A0A8E1QVV0</accession>
<dbReference type="InterPro" id="IPR001668">
    <property type="entry name" value="Mob_Pre"/>
</dbReference>
<protein>
    <submittedName>
        <fullName evidence="3">Recombinase</fullName>
    </submittedName>
</protein>
<dbReference type="Proteomes" id="UP000036951">
    <property type="component" value="Unassembled WGS sequence"/>
</dbReference>
<reference evidence="3 4" key="1">
    <citation type="submission" date="2015-06" db="EMBL/GenBank/DDBJ databases">
        <title>Prevotella sp. 109, sp. nov., a novel member of the family Prevotellaceae isolated from human faeces.</title>
        <authorList>
            <person name="Shkoporov A.N."/>
            <person name="Chaplin A.V."/>
            <person name="Kafarskaia L.I."/>
            <person name="Efimov B.A."/>
        </authorList>
    </citation>
    <scope>NUCLEOTIDE SEQUENCE [LARGE SCALE GENOMIC DNA]</scope>
    <source>
        <strain evidence="3 4">109</strain>
    </source>
</reference>
<keyword evidence="1" id="KW-0175">Coiled coil</keyword>
<sequence>MANAKQVMDFRPSKGITTAQSNEHQRRWTDKGWERAVSIGNYDPTREHLNFEIKAGKVCQVDKSKSIPERMDESLSARGIKDPNSGLEEPRFRTVVNFIFGGSRERMQEIAFGEQKVNFEKGADNSQIERCKEIEEWAKDVYSFVSDKYGEENIVSFVVHLDELNPHAHCTLLPIQENKFAYKQIFAGKDKYEFSARMKQLHSDFAEVNKRWGMSRGTSVSESGARHRTTEEYRRHLSEECTSIEEQLGQHQKALSDLKVEIQLAERRVKGLNSMVENLRKAKAEKERQIAALEATMKSHIGNSMSISAEKANLEKELASIQEKLADKQEKLKVADRQLSVLKEDMNTISERTEELKVEAYRYSHEIHSKVDVLLKDVMLETLVSEHSERLAEIGTSEQSIFDGSLLQSLTEQGADVMHCATLLFLGMVNDATTFAETHGGGGGKNDLKWGRDENEDNRAWAKRCMMTASKMMRPASGKKQKR</sequence>
<proteinExistence type="predicted"/>
<dbReference type="Gene3D" id="1.10.287.1490">
    <property type="match status" value="1"/>
</dbReference>
<dbReference type="GO" id="GO:0006310">
    <property type="term" value="P:DNA recombination"/>
    <property type="evidence" value="ECO:0007669"/>
    <property type="project" value="InterPro"/>
</dbReference>
<dbReference type="Pfam" id="PF01076">
    <property type="entry name" value="Mob_Pre"/>
    <property type="match status" value="1"/>
</dbReference>
<feature type="coiled-coil region" evidence="1">
    <location>
        <begin position="241"/>
        <end position="359"/>
    </location>
</feature>
<dbReference type="SUPFAM" id="SSF57997">
    <property type="entry name" value="Tropomyosin"/>
    <property type="match status" value="1"/>
</dbReference>
<dbReference type="GO" id="GO:0003677">
    <property type="term" value="F:DNA binding"/>
    <property type="evidence" value="ECO:0007669"/>
    <property type="project" value="InterPro"/>
</dbReference>
<dbReference type="RefSeq" id="WP_053399147.1">
    <property type="nucleotide sequence ID" value="NZ_LFQU01000039.1"/>
</dbReference>
<gene>
    <name evidence="3" type="ORF">ACU52_13340</name>
</gene>
<keyword evidence="4" id="KW-1185">Reference proteome</keyword>
<dbReference type="AlphaFoldDB" id="A0A8E1QVV0"/>
<evidence type="ECO:0000256" key="1">
    <source>
        <dbReference type="SAM" id="Coils"/>
    </source>
</evidence>
<dbReference type="Gene3D" id="3.30.930.30">
    <property type="match status" value="1"/>
</dbReference>
<comment type="caution">
    <text evidence="3">The sequence shown here is derived from an EMBL/GenBank/DDBJ whole genome shotgun (WGS) entry which is preliminary data.</text>
</comment>
<evidence type="ECO:0000313" key="3">
    <source>
        <dbReference type="EMBL" id="KOO67054.1"/>
    </source>
</evidence>
<name>A0A8E1QVV0_9BACT</name>
<dbReference type="NCBIfam" id="NF041497">
    <property type="entry name" value="MobV"/>
    <property type="match status" value="1"/>
</dbReference>
<feature type="region of interest" description="Disordered" evidence="2">
    <location>
        <begin position="1"/>
        <end position="29"/>
    </location>
</feature>
<organism evidence="3 4">
    <name type="scientific">Xylanibacter rarus</name>
    <dbReference type="NCBI Taxonomy" id="1676614"/>
    <lineage>
        <taxon>Bacteria</taxon>
        <taxon>Pseudomonadati</taxon>
        <taxon>Bacteroidota</taxon>
        <taxon>Bacteroidia</taxon>
        <taxon>Bacteroidales</taxon>
        <taxon>Prevotellaceae</taxon>
        <taxon>Xylanibacter</taxon>
    </lineage>
</organism>
<dbReference type="CDD" id="cd17242">
    <property type="entry name" value="MobM_relaxase"/>
    <property type="match status" value="1"/>
</dbReference>
<evidence type="ECO:0000313" key="4">
    <source>
        <dbReference type="Proteomes" id="UP000036951"/>
    </source>
</evidence>